<name>A0A160NYV6_STRLU</name>
<dbReference type="KEGG" id="slau:SLA_2449"/>
<evidence type="ECO:0000313" key="3">
    <source>
        <dbReference type="Proteomes" id="UP000217676"/>
    </source>
</evidence>
<protein>
    <submittedName>
        <fullName evidence="2">D-lactate dehydrogenase</fullName>
    </submittedName>
</protein>
<dbReference type="AlphaFoldDB" id="A0A160NYV6"/>
<accession>A0A160NYV6</accession>
<feature type="region of interest" description="Disordered" evidence="1">
    <location>
        <begin position="1"/>
        <end position="52"/>
    </location>
</feature>
<keyword evidence="3" id="KW-1185">Reference proteome</keyword>
<evidence type="ECO:0000313" key="2">
    <source>
        <dbReference type="EMBL" id="BAU83376.1"/>
    </source>
</evidence>
<proteinExistence type="predicted"/>
<gene>
    <name evidence="2" type="ORF">SLA_2449</name>
</gene>
<evidence type="ECO:0000256" key="1">
    <source>
        <dbReference type="SAM" id="MobiDB-lite"/>
    </source>
</evidence>
<dbReference type="EMBL" id="AP017424">
    <property type="protein sequence ID" value="BAU83376.1"/>
    <property type="molecule type" value="Genomic_DNA"/>
</dbReference>
<reference evidence="2 3" key="1">
    <citation type="journal article" date="2016" name="Genome Announc.">
        <title>Complete Genome Sequence of Thiostrepton-Producing Streptomyces laurentii ATCC 31255.</title>
        <authorList>
            <person name="Doi K."/>
            <person name="Fujino Y."/>
            <person name="Nagayoshi Y."/>
            <person name="Ohshima T."/>
            <person name="Ogata S."/>
        </authorList>
    </citation>
    <scope>NUCLEOTIDE SEQUENCE [LARGE SCALE GENOMIC DNA]</scope>
    <source>
        <strain evidence="2 3">ATCC 31255</strain>
    </source>
</reference>
<organism evidence="2 3">
    <name type="scientific">Streptomyces laurentii</name>
    <dbReference type="NCBI Taxonomy" id="39478"/>
    <lineage>
        <taxon>Bacteria</taxon>
        <taxon>Bacillati</taxon>
        <taxon>Actinomycetota</taxon>
        <taxon>Actinomycetes</taxon>
        <taxon>Kitasatosporales</taxon>
        <taxon>Streptomycetaceae</taxon>
        <taxon>Streptomyces</taxon>
    </lineage>
</organism>
<sequence length="68" mass="7642">MATRTTGSSWRKRAYASGGKVAGTRGKGKRKEEEGKEEEGKGQCSTGGLRDLRRAFRTRPGWFRYEES</sequence>
<feature type="compositionally biased region" description="Basic and acidic residues" evidence="1">
    <location>
        <begin position="30"/>
        <end position="41"/>
    </location>
</feature>
<dbReference type="Proteomes" id="UP000217676">
    <property type="component" value="Chromosome"/>
</dbReference>